<keyword evidence="3" id="KW-1185">Reference proteome</keyword>
<dbReference type="AlphaFoldDB" id="A0A139SN67"/>
<organism evidence="2 3">
    <name type="scientific">Cephaloticoccus capnophilus</name>
    <dbReference type="NCBI Taxonomy" id="1548208"/>
    <lineage>
        <taxon>Bacteria</taxon>
        <taxon>Pseudomonadati</taxon>
        <taxon>Verrucomicrobiota</taxon>
        <taxon>Opitutia</taxon>
        <taxon>Opitutales</taxon>
        <taxon>Opitutaceae</taxon>
        <taxon>Cephaloticoccus</taxon>
    </lineage>
</organism>
<keyword evidence="1" id="KW-1133">Transmembrane helix</keyword>
<protein>
    <submittedName>
        <fullName evidence="2">Uncharacterized protein</fullName>
    </submittedName>
</protein>
<accession>A0A139SN67</accession>
<evidence type="ECO:0000256" key="1">
    <source>
        <dbReference type="SAM" id="Phobius"/>
    </source>
</evidence>
<proteinExistence type="predicted"/>
<dbReference type="OrthoDB" id="196316at2"/>
<feature type="transmembrane region" description="Helical" evidence="1">
    <location>
        <begin position="89"/>
        <end position="110"/>
    </location>
</feature>
<gene>
    <name evidence="2" type="ORF">AXK12_04095</name>
</gene>
<evidence type="ECO:0000313" key="2">
    <source>
        <dbReference type="EMBL" id="KXU36018.1"/>
    </source>
</evidence>
<dbReference type="RefSeq" id="WP_068711502.1">
    <property type="nucleotide sequence ID" value="NZ_LSZP01000032.1"/>
</dbReference>
<keyword evidence="1" id="KW-0812">Transmembrane</keyword>
<reference evidence="2 3" key="1">
    <citation type="submission" date="2016-02" db="EMBL/GenBank/DDBJ databases">
        <authorList>
            <person name="Wen L."/>
            <person name="He K."/>
            <person name="Yang H."/>
        </authorList>
    </citation>
    <scope>NUCLEOTIDE SEQUENCE [LARGE SCALE GENOMIC DNA]</scope>
    <source>
        <strain evidence="2 3">CV41</strain>
    </source>
</reference>
<name>A0A139SN67_9BACT</name>
<dbReference type="EMBL" id="LSZP01000032">
    <property type="protein sequence ID" value="KXU36018.1"/>
    <property type="molecule type" value="Genomic_DNA"/>
</dbReference>
<keyword evidence="1" id="KW-0472">Membrane</keyword>
<sequence>MISDKKFIELLNLYLDHEISADEVRVLEAEILSNPARHTLYRQYCAMHKGCLELARTFAPQSEMTAAQSASLAPKVARDLEASRAKFGWGAWVGGLGLAAACGALVFFVFSHKHRSAPALSGGTDTFAPALLAAPRAAPLNSPTPSPVTIATPLRAHAGEGRALLAGGGDKASLAGHAFATAAALSAPAPASEQLQAAYSPEYEPSHPATPFHFSAVYTAGPTAMERERLDWGPLIDLREIMEQQTTLPSFRVRPSVTPSPRVYHRKERRFEGGRVEMTRFQFQR</sequence>
<comment type="caution">
    <text evidence="2">The sequence shown here is derived from an EMBL/GenBank/DDBJ whole genome shotgun (WGS) entry which is preliminary data.</text>
</comment>
<dbReference type="Proteomes" id="UP000071392">
    <property type="component" value="Unassembled WGS sequence"/>
</dbReference>
<evidence type="ECO:0000313" key="3">
    <source>
        <dbReference type="Proteomes" id="UP000071392"/>
    </source>
</evidence>